<proteinExistence type="predicted"/>
<organism evidence="2 3">
    <name type="scientific">Thermoproteota archaeon</name>
    <dbReference type="NCBI Taxonomy" id="2056631"/>
    <lineage>
        <taxon>Archaea</taxon>
        <taxon>Thermoproteota</taxon>
    </lineage>
</organism>
<gene>
    <name evidence="2" type="ORF">DSO08_02955</name>
</gene>
<dbReference type="Proteomes" id="UP000315399">
    <property type="component" value="Unassembled WGS sequence"/>
</dbReference>
<keyword evidence="1" id="KW-0472">Membrane</keyword>
<keyword evidence="1" id="KW-0812">Transmembrane</keyword>
<evidence type="ECO:0000313" key="3">
    <source>
        <dbReference type="Proteomes" id="UP000315399"/>
    </source>
</evidence>
<reference evidence="2 3" key="1">
    <citation type="journal article" date="2019" name="Nat. Microbiol.">
        <title>Expanding anaerobic alkane metabolism in the domain of Archaea.</title>
        <authorList>
            <person name="Wang Y."/>
            <person name="Wegener G."/>
            <person name="Hou J."/>
            <person name="Wang F."/>
            <person name="Xiao X."/>
        </authorList>
    </citation>
    <scope>NUCLEOTIDE SEQUENCE [LARGE SCALE GENOMIC DNA]</scope>
    <source>
        <strain evidence="2">WYZ-LMO10</strain>
    </source>
</reference>
<protein>
    <submittedName>
        <fullName evidence="2">Uncharacterized protein</fullName>
    </submittedName>
</protein>
<comment type="caution">
    <text evidence="2">The sequence shown here is derived from an EMBL/GenBank/DDBJ whole genome shotgun (WGS) entry which is preliminary data.</text>
</comment>
<name>A0A523BE26_9CREN</name>
<evidence type="ECO:0000313" key="2">
    <source>
        <dbReference type="EMBL" id="TDA39112.1"/>
    </source>
</evidence>
<dbReference type="AlphaFoldDB" id="A0A523BE26"/>
<keyword evidence="1" id="KW-1133">Transmembrane helix</keyword>
<evidence type="ECO:0000256" key="1">
    <source>
        <dbReference type="SAM" id="Phobius"/>
    </source>
</evidence>
<sequence>MAEPEKERDRNIIPPTKYLVALFLIQIALIGGGGALAFSGVGKVFMENLYQYSKIEMGREGSVQYIYSMSEAGYISVDLGVDMKTKYNETHMVVYWYMNIKLKPGSTIIDLVKNYDKAEKVELRVYPVDNPSKWIVIEDYNVSNYPIDVEYGEVGGLRYIVAINGIKADPGSLEQWMIYIWDPNLQYFQYVAAPPDKFPVYNLDSFVFLFDKFGAFPPDCCSGSLKWEYSGYQGPGK</sequence>
<accession>A0A523BE26</accession>
<feature type="transmembrane region" description="Helical" evidence="1">
    <location>
        <begin position="20"/>
        <end position="45"/>
    </location>
</feature>
<dbReference type="EMBL" id="QNVH01000021">
    <property type="protein sequence ID" value="TDA39112.1"/>
    <property type="molecule type" value="Genomic_DNA"/>
</dbReference>